<evidence type="ECO:0000259" key="2">
    <source>
        <dbReference type="SMART" id="SM00642"/>
    </source>
</evidence>
<protein>
    <submittedName>
        <fullName evidence="3">Alpha glucosidase</fullName>
    </submittedName>
</protein>
<evidence type="ECO:0000313" key="4">
    <source>
        <dbReference type="Proteomes" id="UP001149719"/>
    </source>
</evidence>
<dbReference type="Gene3D" id="3.20.20.80">
    <property type="entry name" value="Glycosidases"/>
    <property type="match status" value="1"/>
</dbReference>
<dbReference type="Gene3D" id="3.90.400.10">
    <property type="entry name" value="Oligo-1,6-glucosidase, Domain 2"/>
    <property type="match status" value="1"/>
</dbReference>
<evidence type="ECO:0000256" key="1">
    <source>
        <dbReference type="ARBA" id="ARBA00008061"/>
    </source>
</evidence>
<organism evidence="3 4">
    <name type="scientific">Marinomonas phaeophyticola</name>
    <dbReference type="NCBI Taxonomy" id="3004091"/>
    <lineage>
        <taxon>Bacteria</taxon>
        <taxon>Pseudomonadati</taxon>
        <taxon>Pseudomonadota</taxon>
        <taxon>Gammaproteobacteria</taxon>
        <taxon>Oceanospirillales</taxon>
        <taxon>Oceanospirillaceae</taxon>
        <taxon>Marinomonas</taxon>
    </lineage>
</organism>
<dbReference type="PANTHER" id="PTHR10357">
    <property type="entry name" value="ALPHA-AMYLASE FAMILY MEMBER"/>
    <property type="match status" value="1"/>
</dbReference>
<name>A0ABT4JVI5_9GAMM</name>
<dbReference type="InterPro" id="IPR045857">
    <property type="entry name" value="O16G_dom_2"/>
</dbReference>
<dbReference type="InterPro" id="IPR017853">
    <property type="entry name" value="GH"/>
</dbReference>
<proteinExistence type="inferred from homology"/>
<evidence type="ECO:0000313" key="3">
    <source>
        <dbReference type="EMBL" id="MCZ2722231.1"/>
    </source>
</evidence>
<comment type="caution">
    <text evidence="3">The sequence shown here is derived from an EMBL/GenBank/DDBJ whole genome shotgun (WGS) entry which is preliminary data.</text>
</comment>
<dbReference type="Proteomes" id="UP001149719">
    <property type="component" value="Unassembled WGS sequence"/>
</dbReference>
<dbReference type="SUPFAM" id="SSF51011">
    <property type="entry name" value="Glycosyl hydrolase domain"/>
    <property type="match status" value="1"/>
</dbReference>
<accession>A0ABT4JVI5</accession>
<dbReference type="PANTHER" id="PTHR10357:SF179">
    <property type="entry name" value="NEUTRAL AND BASIC AMINO ACID TRANSPORT PROTEIN RBAT"/>
    <property type="match status" value="1"/>
</dbReference>
<dbReference type="SUPFAM" id="SSF51445">
    <property type="entry name" value="(Trans)glycosidases"/>
    <property type="match status" value="1"/>
</dbReference>
<dbReference type="EMBL" id="JAPUBN010000017">
    <property type="protein sequence ID" value="MCZ2722231.1"/>
    <property type="molecule type" value="Genomic_DNA"/>
</dbReference>
<sequence length="546" mass="62344">MIVDNPNWWRGGVIYQIYPRSFFDSNNDGIGDLPGITSKLDYVASLGVDAIWLSPFFTSPMKDFGYDVSDYCDVDPIFGLLSDFDELINKAHSLGLRVIIDQVLNHTSDQHPWFEESRKSHDNVKQDWYVWADARPDGTAPNNWMSVFGGPAWHWDSRRCQYYLHNFLDSQPDLNFHNPAVVDALMGVLEFWLKRGVDGFRLDTANFFYHDIELKNNPPKEEILEGGIGVRPDNPYAFQLHLYDKSQPENIPFLQRIRTLMNRYPNTTTVGEVGCDFSLKTMAEYTQGNDKLHMCYSFDLLTHDASMGHVRNTMEQIENALGDGWPCWTIGNHDVNRVASRWSHNNPNREQAKTFMAMLLTLRGSVCLYQGEELGLAEAELEFSDLVDPYGITFWPEFKGRDGCRTPIPWSNTENGGFSEGKPWLPVDKTHLPQAVTVQQQDSHSVMRAYADFLALRKSHPEFIEGSIRFLYNDDQSLIYLREFESNNTLVAINTGPDKKTIPLDDYMENIDNLEALAIPESITSGQLVEKQLILGAYSIALITVH</sequence>
<reference evidence="3" key="1">
    <citation type="submission" date="2022-12" db="EMBL/GenBank/DDBJ databases">
        <title>Marinomonas 15G1-11 sp. nov, isolated from marine algae.</title>
        <authorList>
            <person name="Butt M."/>
            <person name="Choi D.G."/>
            <person name="Kim J.M."/>
            <person name="Lee J.K."/>
            <person name="Baek J.H."/>
            <person name="Jeon C.O."/>
        </authorList>
    </citation>
    <scope>NUCLEOTIDE SEQUENCE</scope>
    <source>
        <strain evidence="3">15G1-11</strain>
    </source>
</reference>
<dbReference type="SMART" id="SM00642">
    <property type="entry name" value="Aamy"/>
    <property type="match status" value="1"/>
</dbReference>
<dbReference type="Pfam" id="PF00128">
    <property type="entry name" value="Alpha-amylase"/>
    <property type="match status" value="1"/>
</dbReference>
<dbReference type="RefSeq" id="WP_269125701.1">
    <property type="nucleotide sequence ID" value="NZ_JAPUBN010000017.1"/>
</dbReference>
<dbReference type="InterPro" id="IPR006047">
    <property type="entry name" value="GH13_cat_dom"/>
</dbReference>
<gene>
    <name evidence="3" type="ORF">O1D97_11425</name>
</gene>
<feature type="domain" description="Glycosyl hydrolase family 13 catalytic" evidence="2">
    <location>
        <begin position="16"/>
        <end position="405"/>
    </location>
</feature>
<keyword evidence="4" id="KW-1185">Reference proteome</keyword>
<dbReference type="CDD" id="cd11330">
    <property type="entry name" value="AmyAc_OligoGlu"/>
    <property type="match status" value="1"/>
</dbReference>
<dbReference type="InterPro" id="IPR013780">
    <property type="entry name" value="Glyco_hydro_b"/>
</dbReference>
<comment type="similarity">
    <text evidence="1">Belongs to the glycosyl hydrolase 13 family.</text>
</comment>
<dbReference type="Gene3D" id="2.60.40.1180">
    <property type="entry name" value="Golgi alpha-mannosidase II"/>
    <property type="match status" value="1"/>
</dbReference>